<accession>A0A8S5SDH2</accession>
<reference evidence="1" key="1">
    <citation type="journal article" date="2021" name="Proc. Natl. Acad. Sci. U.S.A.">
        <title>A Catalog of Tens of Thousands of Viruses from Human Metagenomes Reveals Hidden Associations with Chronic Diseases.</title>
        <authorList>
            <person name="Tisza M.J."/>
            <person name="Buck C.B."/>
        </authorList>
    </citation>
    <scope>NUCLEOTIDE SEQUENCE</scope>
    <source>
        <strain evidence="1">Ctnpt50</strain>
    </source>
</reference>
<dbReference type="EMBL" id="BK032577">
    <property type="protein sequence ID" value="DAF49092.1"/>
    <property type="molecule type" value="Genomic_DNA"/>
</dbReference>
<evidence type="ECO:0000313" key="1">
    <source>
        <dbReference type="EMBL" id="DAF49092.1"/>
    </source>
</evidence>
<sequence>MELKWNKTCALLKPTIQVKITKEDVLDIICSAVNGGIGYWGATSANDEDYSEAKKHLVEQGADLKDVCYEEVFAQILFDGKSLEITDVENDKKYFLSLEKLFIGLRKAIEEGYYSHYNWYVPEGDGFGEWQLNCCQVDSAVADIIIQFSLFGEVLFG</sequence>
<protein>
    <submittedName>
        <fullName evidence="1">Uncharacterized protein</fullName>
    </submittedName>
</protein>
<proteinExistence type="predicted"/>
<organism evidence="1">
    <name type="scientific">Siphoviridae sp. ctnpt50</name>
    <dbReference type="NCBI Taxonomy" id="2827941"/>
    <lineage>
        <taxon>Viruses</taxon>
        <taxon>Duplodnaviria</taxon>
        <taxon>Heunggongvirae</taxon>
        <taxon>Uroviricota</taxon>
        <taxon>Caudoviricetes</taxon>
    </lineage>
</organism>
<name>A0A8S5SDH2_9CAUD</name>